<reference evidence="3 4" key="1">
    <citation type="submission" date="2016-11" db="EMBL/GenBank/DDBJ databases">
        <authorList>
            <person name="Jaros S."/>
            <person name="Januszkiewicz K."/>
            <person name="Wedrychowicz H."/>
        </authorList>
    </citation>
    <scope>NUCLEOTIDE SEQUENCE [LARGE SCALE GENOMIC DNA]</scope>
    <source>
        <strain evidence="3 4">DSM 26883</strain>
    </source>
</reference>
<dbReference type="STRING" id="871325.SAMN05444349_12229"/>
<dbReference type="OrthoDB" id="98874at2"/>
<dbReference type="Pfam" id="PF12969">
    <property type="entry name" value="DUF3857"/>
    <property type="match status" value="1"/>
</dbReference>
<accession>A0A1M5C4R8</accession>
<dbReference type="AlphaFoldDB" id="A0A1M5C4R8"/>
<dbReference type="InterPro" id="IPR024618">
    <property type="entry name" value="DUF3857"/>
</dbReference>
<evidence type="ECO:0000313" key="4">
    <source>
        <dbReference type="Proteomes" id="UP000184436"/>
    </source>
</evidence>
<dbReference type="RefSeq" id="WP_073349993.1">
    <property type="nucleotide sequence ID" value="NZ_FQVD01000022.1"/>
</dbReference>
<evidence type="ECO:0000313" key="3">
    <source>
        <dbReference type="EMBL" id="SHF49432.1"/>
    </source>
</evidence>
<organism evidence="3 4">
    <name type="scientific">Bacteroides faecichinchillae</name>
    <dbReference type="NCBI Taxonomy" id="871325"/>
    <lineage>
        <taxon>Bacteria</taxon>
        <taxon>Pseudomonadati</taxon>
        <taxon>Bacteroidota</taxon>
        <taxon>Bacteroidia</taxon>
        <taxon>Bacteroidales</taxon>
        <taxon>Bacteroidaceae</taxon>
        <taxon>Bacteroides</taxon>
    </lineage>
</organism>
<dbReference type="EMBL" id="FQVD01000022">
    <property type="protein sequence ID" value="SHF49432.1"/>
    <property type="molecule type" value="Genomic_DNA"/>
</dbReference>
<feature type="chain" id="PRO_5012680124" description="DUF3857 domain-containing protein" evidence="1">
    <location>
        <begin position="21"/>
        <end position="670"/>
    </location>
</feature>
<dbReference type="Gene3D" id="3.10.620.30">
    <property type="match status" value="1"/>
</dbReference>
<name>A0A1M5C4R8_9BACE</name>
<dbReference type="Proteomes" id="UP000184436">
    <property type="component" value="Unassembled WGS sequence"/>
</dbReference>
<dbReference type="Gene3D" id="2.60.120.1130">
    <property type="match status" value="1"/>
</dbReference>
<keyword evidence="4" id="KW-1185">Reference proteome</keyword>
<sequence>MEKLFTLCTYLFLCISYALAQQSDPVLKPNLKYGKPTKEELSLTTYAPDTTATAVCLLHQGKTYFTYNDFFKLHTEQVIRVKILKSQGTSYADVAIPYYSPTDTHKEADRIEKLDGASYNLENGKIVKTALTSDLISDERVDPNIKVLKFSLPAVKAGTVIEYRYMTTTSYIEIPNWYMQQEIPVVYNQYEITIPLVYIFNIESRGSDLIKTDKKQATMHASNYGPGGAGSADVFFVKCDQLTFTSENLPAIKQKEDYCWCPEDYKVQISFDMQGTNFPGQEYRPISKKWSDIEKRLMNIEYEPFGQLMSMTNPFREDAKRDFSSDMTTNQKIITAFKVLRKNLAWDGTYRLYGINPSKVLKEKKGSNADLNFVLISILKDFGFSAYPVVISHRSAGILPINYPSIQKLNTFVVAVYDQDNNKYIYLDSSMEIPTLNVLPLELTVSQAYMLGSPETEEKKWVDLTKLSNSAVLISIEAAIEGTEIKGKRKSSFTGHQALEFQQRKLHKKESADAPENDKSVFSNTRIQNISDDLAQLEEVTDFTLKAGTSGDRLYVNPMIFTHVDKNPFFQAERVLPVEFPYPYSFVVSSTLTIPEGYTVEELPQSQLIKNDSNDLQCRYMIEKAENKIRLNYLFILKSYLFPVDKYKQIQDIWTKMIDKNKATIVLKKI</sequence>
<keyword evidence="1" id="KW-0732">Signal</keyword>
<dbReference type="Gene3D" id="2.60.40.3140">
    <property type="match status" value="1"/>
</dbReference>
<gene>
    <name evidence="3" type="ORF">SAMN05444349_12229</name>
</gene>
<feature type="domain" description="DUF3857" evidence="2">
    <location>
        <begin position="80"/>
        <end position="200"/>
    </location>
</feature>
<evidence type="ECO:0000259" key="2">
    <source>
        <dbReference type="Pfam" id="PF12969"/>
    </source>
</evidence>
<feature type="signal peptide" evidence="1">
    <location>
        <begin position="1"/>
        <end position="20"/>
    </location>
</feature>
<protein>
    <recommendedName>
        <fullName evidence="2">DUF3857 domain-containing protein</fullName>
    </recommendedName>
</protein>
<proteinExistence type="predicted"/>
<evidence type="ECO:0000256" key="1">
    <source>
        <dbReference type="SAM" id="SignalP"/>
    </source>
</evidence>